<evidence type="ECO:0000256" key="1">
    <source>
        <dbReference type="ARBA" id="ARBA00004496"/>
    </source>
</evidence>
<dbReference type="Pfam" id="PF14011">
    <property type="entry name" value="ESX-1_EspG"/>
    <property type="match status" value="1"/>
</dbReference>
<dbReference type="Proteomes" id="UP000733379">
    <property type="component" value="Unassembled WGS sequence"/>
</dbReference>
<evidence type="ECO:0000256" key="4">
    <source>
        <dbReference type="ARBA" id="ARBA00023186"/>
    </source>
</evidence>
<comment type="caution">
    <text evidence="5">The sequence shown here is derived from an EMBL/GenBank/DDBJ whole genome shotgun (WGS) entry which is preliminary data.</text>
</comment>
<reference evidence="5 6" key="1">
    <citation type="submission" date="2021-06" db="EMBL/GenBank/DDBJ databases">
        <title>Actinomycetes sequencing.</title>
        <authorList>
            <person name="Shan Q."/>
        </authorList>
    </citation>
    <scope>NUCLEOTIDE SEQUENCE [LARGE SCALE GENOMIC DNA]</scope>
    <source>
        <strain evidence="5 6">NEAU-G5</strain>
    </source>
</reference>
<evidence type="ECO:0000256" key="2">
    <source>
        <dbReference type="ARBA" id="ARBA00006411"/>
    </source>
</evidence>
<dbReference type="EMBL" id="JAHKNI010000039">
    <property type="protein sequence ID" value="MBU3068188.1"/>
    <property type="molecule type" value="Genomic_DNA"/>
</dbReference>
<protein>
    <submittedName>
        <fullName evidence="5">ESX secretion-associated protein EspG</fullName>
    </submittedName>
</protein>
<dbReference type="InterPro" id="IPR025734">
    <property type="entry name" value="EspG"/>
</dbReference>
<proteinExistence type="inferred from homology"/>
<accession>A0ABS6BG10</accession>
<comment type="similarity">
    <text evidence="2">Belongs to the EspG family.</text>
</comment>
<gene>
    <name evidence="5" type="ORF">KO481_42590</name>
</gene>
<evidence type="ECO:0000313" key="6">
    <source>
        <dbReference type="Proteomes" id="UP000733379"/>
    </source>
</evidence>
<keyword evidence="4" id="KW-0143">Chaperone</keyword>
<name>A0ABS6BG10_9NOCA</name>
<keyword evidence="3" id="KW-0963">Cytoplasm</keyword>
<comment type="subcellular location">
    <subcellularLocation>
        <location evidence="1">Cytoplasm</location>
    </subcellularLocation>
</comment>
<sequence length="275" mass="31554">MTEMHRTWTITDLEFIVLRDRLLNRYLPWPFTYVGPVRTRIDFLREQEQIWSRLQANWDPDLAEAIVNAGNPDARVQIRCWDGRDMRDPASRYFMVGNRCGSRAVLIHGLCDRDALTNDRYRIVECDAQALSSVLVDSLPEMPAGSQGRVELMSSHGAETVDHWSSRSSFYDDGDDNIDFRSTRWQRAPRTTVGIIEIRQGKSKFGPRGMGMKRMFWEDHPGDGRYLIDLDPPLAAIGIDATELQGRIDQGIAEMLRMVQDESREGVVRTSVFDD</sequence>
<evidence type="ECO:0000313" key="5">
    <source>
        <dbReference type="EMBL" id="MBU3068188.1"/>
    </source>
</evidence>
<keyword evidence="6" id="KW-1185">Reference proteome</keyword>
<evidence type="ECO:0000256" key="3">
    <source>
        <dbReference type="ARBA" id="ARBA00022490"/>
    </source>
</evidence>
<dbReference type="RefSeq" id="WP_215924455.1">
    <property type="nucleotide sequence ID" value="NZ_JAHKNI010000039.1"/>
</dbReference>
<organism evidence="5 6">
    <name type="scientific">Nocardia albiluteola</name>
    <dbReference type="NCBI Taxonomy" id="2842303"/>
    <lineage>
        <taxon>Bacteria</taxon>
        <taxon>Bacillati</taxon>
        <taxon>Actinomycetota</taxon>
        <taxon>Actinomycetes</taxon>
        <taxon>Mycobacteriales</taxon>
        <taxon>Nocardiaceae</taxon>
        <taxon>Nocardia</taxon>
    </lineage>
</organism>